<protein>
    <submittedName>
        <fullName evidence="1">Uncharacterized protein</fullName>
    </submittedName>
</protein>
<reference evidence="1 2" key="1">
    <citation type="journal article" date="2022" name="bioRxiv">
        <title>The genome of the oomycete Peronosclerospora sorghi, a cosmopolitan pathogen of maize and sorghum, is inflated with dispersed pseudogenes.</title>
        <authorList>
            <person name="Fletcher K."/>
            <person name="Martin F."/>
            <person name="Isakeit T."/>
            <person name="Cavanaugh K."/>
            <person name="Magill C."/>
            <person name="Michelmore R."/>
        </authorList>
    </citation>
    <scope>NUCLEOTIDE SEQUENCE [LARGE SCALE GENOMIC DNA]</scope>
    <source>
        <strain evidence="1">P6</strain>
    </source>
</reference>
<dbReference type="Proteomes" id="UP001163321">
    <property type="component" value="Chromosome 4"/>
</dbReference>
<evidence type="ECO:0000313" key="1">
    <source>
        <dbReference type="EMBL" id="KAI9912926.1"/>
    </source>
</evidence>
<keyword evidence="2" id="KW-1185">Reference proteome</keyword>
<accession>A0ACC0W3L6</accession>
<proteinExistence type="predicted"/>
<organism evidence="1 2">
    <name type="scientific">Peronosclerospora sorghi</name>
    <dbReference type="NCBI Taxonomy" id="230839"/>
    <lineage>
        <taxon>Eukaryota</taxon>
        <taxon>Sar</taxon>
        <taxon>Stramenopiles</taxon>
        <taxon>Oomycota</taxon>
        <taxon>Peronosporomycetes</taxon>
        <taxon>Peronosporales</taxon>
        <taxon>Peronosporaceae</taxon>
        <taxon>Peronosclerospora</taxon>
    </lineage>
</organism>
<sequence>MLTKARGIWMPPSSPPVVRAMRHFSMKPGSPTAGAPSKLHETVIVRNCGGTIMRWIGPASRFQMYCSLLLSGSLAYQSDGSGHILEILATSGAICTASVTVFLGAKRLCNRVVTDIVSCRKVGDPHEFLRVSVVGVGKKDELTALPTDIKLVRHDGKHAYSFKLGGRTLELDTSTGECINRKALEILMQGKPLVTKKGKHGKKSARR</sequence>
<gene>
    <name evidence="1" type="ORF">PsorP6_005614</name>
</gene>
<comment type="caution">
    <text evidence="1">The sequence shown here is derived from an EMBL/GenBank/DDBJ whole genome shotgun (WGS) entry which is preliminary data.</text>
</comment>
<evidence type="ECO:0000313" key="2">
    <source>
        <dbReference type="Proteomes" id="UP001163321"/>
    </source>
</evidence>
<dbReference type="EMBL" id="CM047583">
    <property type="protein sequence ID" value="KAI9912926.1"/>
    <property type="molecule type" value="Genomic_DNA"/>
</dbReference>
<name>A0ACC0W3L6_9STRA</name>